<dbReference type="Gene3D" id="3.30.565.10">
    <property type="entry name" value="Histidine kinase-like ATPase, C-terminal domain"/>
    <property type="match status" value="1"/>
</dbReference>
<proteinExistence type="predicted"/>
<organism evidence="4 5">
    <name type="scientific">Bailinhaonella thermotolerans</name>
    <dbReference type="NCBI Taxonomy" id="1070861"/>
    <lineage>
        <taxon>Bacteria</taxon>
        <taxon>Bacillati</taxon>
        <taxon>Actinomycetota</taxon>
        <taxon>Actinomycetes</taxon>
        <taxon>Streptosporangiales</taxon>
        <taxon>Streptosporangiaceae</taxon>
        <taxon>Bailinhaonella</taxon>
    </lineage>
</organism>
<evidence type="ECO:0000313" key="5">
    <source>
        <dbReference type="Proteomes" id="UP000265768"/>
    </source>
</evidence>
<sequence length="232" mass="25623">MTEVRLVGSWALGRRILLLMLLTRNRGCWSERRRRAMGYGEASYPPLLSCRRTASDHLRRRGGPVATHLETNATDCGDAESGSGSASTYDRGRIFSNLKHLLAFPGDLRTLSEIRHTIRCAADLHLRMLLRTHGTELADDIELMAGELIANAIRHSDSGRPGGMVFVGMRATEDGLRVEVLDLGGAGTIPRPVQSGLEEVGGRGLSLVEALSRRWGAERHGKGWRIWFEVAW</sequence>
<comment type="caution">
    <text evidence="4">The sequence shown here is derived from an EMBL/GenBank/DDBJ whole genome shotgun (WGS) entry which is preliminary data.</text>
</comment>
<feature type="domain" description="Histidine kinase/HSP90-like ATPase" evidence="3">
    <location>
        <begin position="107"/>
        <end position="227"/>
    </location>
</feature>
<reference evidence="4 5" key="1">
    <citation type="submission" date="2018-09" db="EMBL/GenBank/DDBJ databases">
        <title>YIM 75507 draft genome.</title>
        <authorList>
            <person name="Tang S."/>
            <person name="Feng Y."/>
        </authorList>
    </citation>
    <scope>NUCLEOTIDE SEQUENCE [LARGE SCALE GENOMIC DNA]</scope>
    <source>
        <strain evidence="4 5">YIM 75507</strain>
    </source>
</reference>
<evidence type="ECO:0000259" key="3">
    <source>
        <dbReference type="Pfam" id="PF13581"/>
    </source>
</evidence>
<dbReference type="SUPFAM" id="SSF55874">
    <property type="entry name" value="ATPase domain of HSP90 chaperone/DNA topoisomerase II/histidine kinase"/>
    <property type="match status" value="1"/>
</dbReference>
<dbReference type="PANTHER" id="PTHR35526">
    <property type="entry name" value="ANTI-SIGMA-F FACTOR RSBW-RELATED"/>
    <property type="match status" value="1"/>
</dbReference>
<keyword evidence="1" id="KW-0418">Kinase</keyword>
<dbReference type="AlphaFoldDB" id="A0A3A4AXS0"/>
<dbReference type="GO" id="GO:0004674">
    <property type="term" value="F:protein serine/threonine kinase activity"/>
    <property type="evidence" value="ECO:0007669"/>
    <property type="project" value="UniProtKB-KW"/>
</dbReference>
<dbReference type="GO" id="GO:0005524">
    <property type="term" value="F:ATP binding"/>
    <property type="evidence" value="ECO:0007669"/>
    <property type="project" value="UniProtKB-KW"/>
</dbReference>
<dbReference type="PANTHER" id="PTHR35526:SF3">
    <property type="entry name" value="ANTI-SIGMA-F FACTOR RSBW"/>
    <property type="match status" value="1"/>
</dbReference>
<keyword evidence="4" id="KW-0067">ATP-binding</keyword>
<keyword evidence="5" id="KW-1185">Reference proteome</keyword>
<dbReference type="CDD" id="cd16936">
    <property type="entry name" value="HATPase_RsbW-like"/>
    <property type="match status" value="1"/>
</dbReference>
<dbReference type="Pfam" id="PF13581">
    <property type="entry name" value="HATPase_c_2"/>
    <property type="match status" value="1"/>
</dbReference>
<evidence type="ECO:0000256" key="2">
    <source>
        <dbReference type="SAM" id="MobiDB-lite"/>
    </source>
</evidence>
<dbReference type="Proteomes" id="UP000265768">
    <property type="component" value="Unassembled WGS sequence"/>
</dbReference>
<dbReference type="EMBL" id="QZEY01000003">
    <property type="protein sequence ID" value="RJL33209.1"/>
    <property type="molecule type" value="Genomic_DNA"/>
</dbReference>
<dbReference type="InterPro" id="IPR050267">
    <property type="entry name" value="Anti-sigma-factor_SerPK"/>
</dbReference>
<protein>
    <submittedName>
        <fullName evidence="4">ATP-binding protein</fullName>
    </submittedName>
</protein>
<keyword evidence="1" id="KW-0723">Serine/threonine-protein kinase</keyword>
<dbReference type="InterPro" id="IPR036890">
    <property type="entry name" value="HATPase_C_sf"/>
</dbReference>
<name>A0A3A4AXS0_9ACTN</name>
<keyword evidence="4" id="KW-0547">Nucleotide-binding</keyword>
<evidence type="ECO:0000256" key="1">
    <source>
        <dbReference type="ARBA" id="ARBA00022527"/>
    </source>
</evidence>
<evidence type="ECO:0000313" key="4">
    <source>
        <dbReference type="EMBL" id="RJL33209.1"/>
    </source>
</evidence>
<gene>
    <name evidence="4" type="ORF">D5H75_10240</name>
</gene>
<accession>A0A3A4AXS0</accession>
<dbReference type="InterPro" id="IPR003594">
    <property type="entry name" value="HATPase_dom"/>
</dbReference>
<keyword evidence="1" id="KW-0808">Transferase</keyword>
<feature type="region of interest" description="Disordered" evidence="2">
    <location>
        <begin position="65"/>
        <end position="84"/>
    </location>
</feature>